<gene>
    <name evidence="1" type="ORF">F6R98_21030</name>
</gene>
<dbReference type="EMBL" id="CP044205">
    <property type="protein sequence ID" value="QFY44806.1"/>
    <property type="molecule type" value="Genomic_DNA"/>
</dbReference>
<dbReference type="KEGG" id="mmob:F6R98_21030"/>
<sequence>MRTLQGEVWRTYPDGTKKLIYKPQKQKQVWPTGELDPPIPPGHFVIVNNCGWSMEKLTSMLASALVEGQFPTEIKPRKKRTKTEFRPDPLIDFCLPRPNCDPVVAAAISKFTKNVDDRPSLSLNMKNRSVWTFLRRDIDGAVRSYLSQLADLFYSDSTLSQEAKRCFAKTGNLISIEGEFRACIRALHLTGQYESMRSEVEPIIATLESLLCLLESLISRKQPGNSGAIDELPLHNNEHYPFCEMCWRLSAHAENENNQKENKNDTYNSRRFCRDHDYGNFSQQNGIARKKLKERFQSTLIQSYSILSCFPGVDIEADKVIRRFAYDYAHAPSLKELDIQILRMQREGLSQQKIADTLNIRHKKSVSDRIKKCRRYFKESIVANLSKLSTKSSARKWV</sequence>
<protein>
    <submittedName>
        <fullName evidence="1">Uncharacterized protein</fullName>
    </submittedName>
</protein>
<evidence type="ECO:0000313" key="2">
    <source>
        <dbReference type="Proteomes" id="UP000325755"/>
    </source>
</evidence>
<name>A0A5Q0BT10_9GAMM</name>
<accession>A0A5Q0BT10</accession>
<dbReference type="InParanoid" id="A0A5Q0BT10"/>
<dbReference type="AlphaFoldDB" id="A0A5Q0BT10"/>
<reference evidence="1 2" key="1">
    <citation type="submission" date="2019-09" db="EMBL/GenBank/DDBJ databases">
        <title>Ecophysiology of the spiral-shaped methanotroph Methylospira mobilis as revealed by the complete genome sequence.</title>
        <authorList>
            <person name="Oshkin I.Y."/>
            <person name="Dedysh S.N."/>
            <person name="Miroshnikov K."/>
            <person name="Danilova O.V."/>
            <person name="Hakobyan A."/>
            <person name="Liesack W."/>
        </authorList>
    </citation>
    <scope>NUCLEOTIDE SEQUENCE [LARGE SCALE GENOMIC DNA]</scope>
    <source>
        <strain evidence="1 2">Shm1</strain>
    </source>
</reference>
<organism evidence="1 2">
    <name type="scientific">Candidatus Methylospira mobilis</name>
    <dbReference type="NCBI Taxonomy" id="1808979"/>
    <lineage>
        <taxon>Bacteria</taxon>
        <taxon>Pseudomonadati</taxon>
        <taxon>Pseudomonadota</taxon>
        <taxon>Gammaproteobacteria</taxon>
        <taxon>Methylococcales</taxon>
        <taxon>Methylococcaceae</taxon>
        <taxon>Candidatus Methylospira</taxon>
    </lineage>
</organism>
<proteinExistence type="predicted"/>
<dbReference type="OrthoDB" id="7027408at2"/>
<dbReference type="Proteomes" id="UP000325755">
    <property type="component" value="Chromosome"/>
</dbReference>
<dbReference type="RefSeq" id="WP_153250771.1">
    <property type="nucleotide sequence ID" value="NZ_CP044205.1"/>
</dbReference>
<keyword evidence="2" id="KW-1185">Reference proteome</keyword>
<evidence type="ECO:0000313" key="1">
    <source>
        <dbReference type="EMBL" id="QFY44806.1"/>
    </source>
</evidence>